<feature type="region of interest" description="Disordered" evidence="1">
    <location>
        <begin position="332"/>
        <end position="354"/>
    </location>
</feature>
<dbReference type="Proteomes" id="UP000479190">
    <property type="component" value="Unassembled WGS sequence"/>
</dbReference>
<feature type="signal peptide" evidence="2">
    <location>
        <begin position="1"/>
        <end position="17"/>
    </location>
</feature>
<gene>
    <name evidence="3" type="ORF">TBRA_LOCUS822</name>
</gene>
<evidence type="ECO:0000313" key="4">
    <source>
        <dbReference type="Proteomes" id="UP000479190"/>
    </source>
</evidence>
<reference evidence="3 4" key="1">
    <citation type="submission" date="2020-02" db="EMBL/GenBank/DDBJ databases">
        <authorList>
            <person name="Ferguson B K."/>
        </authorList>
    </citation>
    <scope>NUCLEOTIDE SEQUENCE [LARGE SCALE GENOMIC DNA]</scope>
</reference>
<evidence type="ECO:0000313" key="3">
    <source>
        <dbReference type="EMBL" id="CAB0028680.1"/>
    </source>
</evidence>
<keyword evidence="4" id="KW-1185">Reference proteome</keyword>
<dbReference type="EMBL" id="CADCXV010000172">
    <property type="protein sequence ID" value="CAB0028680.1"/>
    <property type="molecule type" value="Genomic_DNA"/>
</dbReference>
<organism evidence="3 4">
    <name type="scientific">Trichogramma brassicae</name>
    <dbReference type="NCBI Taxonomy" id="86971"/>
    <lineage>
        <taxon>Eukaryota</taxon>
        <taxon>Metazoa</taxon>
        <taxon>Ecdysozoa</taxon>
        <taxon>Arthropoda</taxon>
        <taxon>Hexapoda</taxon>
        <taxon>Insecta</taxon>
        <taxon>Pterygota</taxon>
        <taxon>Neoptera</taxon>
        <taxon>Endopterygota</taxon>
        <taxon>Hymenoptera</taxon>
        <taxon>Apocrita</taxon>
        <taxon>Proctotrupomorpha</taxon>
        <taxon>Chalcidoidea</taxon>
        <taxon>Trichogrammatidae</taxon>
        <taxon>Trichogramma</taxon>
    </lineage>
</organism>
<feature type="compositionally biased region" description="Polar residues" evidence="1">
    <location>
        <begin position="156"/>
        <end position="170"/>
    </location>
</feature>
<accession>A0A6H5HWN5</accession>
<dbReference type="InterPro" id="IPR036770">
    <property type="entry name" value="Ankyrin_rpt-contain_sf"/>
</dbReference>
<protein>
    <submittedName>
        <fullName evidence="3">Uncharacterized protein</fullName>
    </submittedName>
</protein>
<feature type="chain" id="PRO_5026098768" evidence="2">
    <location>
        <begin position="18"/>
        <end position="392"/>
    </location>
</feature>
<proteinExistence type="predicted"/>
<dbReference type="AlphaFoldDB" id="A0A6H5HWN5"/>
<evidence type="ECO:0000256" key="2">
    <source>
        <dbReference type="SAM" id="SignalP"/>
    </source>
</evidence>
<keyword evidence="2" id="KW-0732">Signal</keyword>
<dbReference type="Gene3D" id="1.25.40.20">
    <property type="entry name" value="Ankyrin repeat-containing domain"/>
    <property type="match status" value="1"/>
</dbReference>
<sequence length="392" mass="43168">MSAVLLFYALVHNLCFANQLMRLREEDILLVTTLVSERETEPSTATFYNPSSFERAGNDYSTACVMIPTAVPEDFSPGTGWLAAGPGDGCWLLLACSSVGSLQQDRRRRKMSFHPGILSAAVSRMARSRSPQARPHDPRAHTHTPLDRGLSDHSRGNTQNTCGSDVGSPRTTSCSYLLKSHSHTCTTKYSADSRDSTSQNIGPCRLPVQSRTAVISFDYTRVRIPMRSARILFYTMAMKAIVAKFSGAWGKIPTASLKRQETREIFRDAAQPSLIKQSSESSRIASEKWRGSKLCSQNGDVPLHIICESFDDSDDVTTTTTTTDIANMLLRSATKKTSDRRGQRAGQGGSDTRCTRSIFNSNINMIEVLLRRGANPNSADKSGHTPRCILYV</sequence>
<feature type="compositionally biased region" description="Basic and acidic residues" evidence="1">
    <location>
        <begin position="134"/>
        <end position="155"/>
    </location>
</feature>
<feature type="region of interest" description="Disordered" evidence="1">
    <location>
        <begin position="123"/>
        <end position="170"/>
    </location>
</feature>
<evidence type="ECO:0000256" key="1">
    <source>
        <dbReference type="SAM" id="MobiDB-lite"/>
    </source>
</evidence>
<name>A0A6H5HWN5_9HYME</name>